<dbReference type="KEGG" id="tnl:113500216"/>
<dbReference type="AlphaFoldDB" id="A0A7E5W954"/>
<evidence type="ECO:0000313" key="2">
    <source>
        <dbReference type="Proteomes" id="UP000322000"/>
    </source>
</evidence>
<dbReference type="Proteomes" id="UP000322000">
    <property type="component" value="Chromosome 13"/>
</dbReference>
<dbReference type="InParanoid" id="A0A7E5W954"/>
<proteinExistence type="predicted"/>
<organism evidence="2 3">
    <name type="scientific">Trichoplusia ni</name>
    <name type="common">Cabbage looper</name>
    <dbReference type="NCBI Taxonomy" id="7111"/>
    <lineage>
        <taxon>Eukaryota</taxon>
        <taxon>Metazoa</taxon>
        <taxon>Ecdysozoa</taxon>
        <taxon>Arthropoda</taxon>
        <taxon>Hexapoda</taxon>
        <taxon>Insecta</taxon>
        <taxon>Pterygota</taxon>
        <taxon>Neoptera</taxon>
        <taxon>Endopterygota</taxon>
        <taxon>Lepidoptera</taxon>
        <taxon>Glossata</taxon>
        <taxon>Ditrysia</taxon>
        <taxon>Noctuoidea</taxon>
        <taxon>Noctuidae</taxon>
        <taxon>Plusiinae</taxon>
        <taxon>Trichoplusia</taxon>
    </lineage>
</organism>
<feature type="compositionally biased region" description="Basic residues" evidence="1">
    <location>
        <begin position="107"/>
        <end position="117"/>
    </location>
</feature>
<gene>
    <name evidence="3" type="primary">LOC113500216</name>
</gene>
<keyword evidence="2" id="KW-1185">Reference proteome</keyword>
<dbReference type="GeneID" id="113500216"/>
<name>A0A7E5W954_TRINI</name>
<protein>
    <submittedName>
        <fullName evidence="3">Uncharacterized protein LOC113500216</fullName>
    </submittedName>
</protein>
<feature type="region of interest" description="Disordered" evidence="1">
    <location>
        <begin position="93"/>
        <end position="125"/>
    </location>
</feature>
<dbReference type="OrthoDB" id="7480128at2759"/>
<reference evidence="3" key="1">
    <citation type="submission" date="2025-08" db="UniProtKB">
        <authorList>
            <consortium name="RefSeq"/>
        </authorList>
    </citation>
    <scope>IDENTIFICATION</scope>
</reference>
<evidence type="ECO:0000256" key="1">
    <source>
        <dbReference type="SAM" id="MobiDB-lite"/>
    </source>
</evidence>
<evidence type="ECO:0000313" key="3">
    <source>
        <dbReference type="RefSeq" id="XP_026736726.1"/>
    </source>
</evidence>
<accession>A0A7E5W954</accession>
<dbReference type="RefSeq" id="XP_026736726.1">
    <property type="nucleotide sequence ID" value="XM_026880925.1"/>
</dbReference>
<sequence>MTQVLTGHGCFGRYLFRIPQKEPTPGCHHCSSSEDTAQHTLEQCPAWAEQRRALAVTVGQDMSLSAVVASMSSSEDSWRAVMDFCEEVMALKESAERTRERSDNPLRARRARGRRRAQFALLQPP</sequence>
<feature type="compositionally biased region" description="Basic and acidic residues" evidence="1">
    <location>
        <begin position="93"/>
        <end position="106"/>
    </location>
</feature>